<dbReference type="InterPro" id="IPR039722">
    <property type="entry name" value="Upf3"/>
</dbReference>
<gene>
    <name evidence="8" type="ORF">NA56DRAFT_743015</name>
</gene>
<dbReference type="OrthoDB" id="18087at2759"/>
<dbReference type="AlphaFoldDB" id="A0A2J6QN45"/>
<evidence type="ECO:0000256" key="2">
    <source>
        <dbReference type="ARBA" id="ARBA00005991"/>
    </source>
</evidence>
<name>A0A2J6QN45_9HELO</name>
<feature type="compositionally biased region" description="Basic and acidic residues" evidence="6">
    <location>
        <begin position="252"/>
        <end position="266"/>
    </location>
</feature>
<dbReference type="Proteomes" id="UP000235672">
    <property type="component" value="Unassembled WGS sequence"/>
</dbReference>
<feature type="compositionally biased region" description="Basic and acidic residues" evidence="6">
    <location>
        <begin position="345"/>
        <end position="369"/>
    </location>
</feature>
<feature type="compositionally biased region" description="Gly residues" evidence="6">
    <location>
        <begin position="560"/>
        <end position="583"/>
    </location>
</feature>
<keyword evidence="4" id="KW-0539">Nucleus</keyword>
<dbReference type="InterPro" id="IPR012677">
    <property type="entry name" value="Nucleotide-bd_a/b_plait_sf"/>
</dbReference>
<dbReference type="PROSITE" id="PS50102">
    <property type="entry name" value="RRM"/>
    <property type="match status" value="1"/>
</dbReference>
<dbReference type="FunFam" id="3.30.70.330:FF:000637">
    <property type="entry name" value="Nonsense-mediated mRNA decay protein Upf3, putative"/>
    <property type="match status" value="1"/>
</dbReference>
<dbReference type="GO" id="GO:0000184">
    <property type="term" value="P:nuclear-transcribed mRNA catabolic process, nonsense-mediated decay"/>
    <property type="evidence" value="ECO:0007669"/>
    <property type="project" value="UniProtKB-KW"/>
</dbReference>
<dbReference type="GO" id="GO:0005737">
    <property type="term" value="C:cytoplasm"/>
    <property type="evidence" value="ECO:0007669"/>
    <property type="project" value="TreeGrafter"/>
</dbReference>
<dbReference type="GO" id="GO:0003729">
    <property type="term" value="F:mRNA binding"/>
    <property type="evidence" value="ECO:0007669"/>
    <property type="project" value="TreeGrafter"/>
</dbReference>
<dbReference type="PANTHER" id="PTHR13112">
    <property type="entry name" value="UPF3 REGULATOR OF NONSENSE TRANSCRIPTS-LIKE PROTEIN"/>
    <property type="match status" value="1"/>
</dbReference>
<dbReference type="EMBL" id="KZ613465">
    <property type="protein sequence ID" value="PMD27691.1"/>
    <property type="molecule type" value="Genomic_DNA"/>
</dbReference>
<feature type="region of interest" description="Disordered" evidence="6">
    <location>
        <begin position="1"/>
        <end position="26"/>
    </location>
</feature>
<dbReference type="Pfam" id="PF00076">
    <property type="entry name" value="RRM_1"/>
    <property type="match status" value="1"/>
</dbReference>
<evidence type="ECO:0000256" key="3">
    <source>
        <dbReference type="ARBA" id="ARBA00023161"/>
    </source>
</evidence>
<protein>
    <recommendedName>
        <fullName evidence="7">RRM domain-containing protein</fullName>
    </recommendedName>
</protein>
<dbReference type="InterPro" id="IPR000504">
    <property type="entry name" value="RRM_dom"/>
</dbReference>
<dbReference type="CDD" id="cd12455">
    <property type="entry name" value="RRM_like_Smg4_UPF3"/>
    <property type="match status" value="1"/>
</dbReference>
<sequence>MPFNHTLKTSKMATPTTPGGSRSHTNGVLAITASQTSGNGPRSAVAKLPSPKLKVIVRRLAPGLTESEFISILGDDWAVGQGKVDWFLYKSGKDSKDPSKPSRPSRAYLHLTNETYLLSLSDIVRESVFEDAQNTFTSPCLIGPPTVEFAPYGRTPGGRRRVDARAGTIDQDPEFMAFLEGLANPMTSKEINADALLDGTATKQEKVTTTPLVQFLKDKKANKSKEMAAKAAKKQEAQLAKAKAGKESSSLEDVKKKGKDGKSDKLVEKAAREAVKILNREAASKASSATSTSASDASGSESSGTPKLDVTKVHGRQRPAVIAAHIKMLQRDLGLSPAQAHRQVRRDTADALKAERAAAAERATAESKEATAPQSSQAQTVPTAPKASTSQARDRKSRAKGNSTEVESSKASGSSSTLASVPPVILLKKPESQRPGPSSPTTQQPKPAPAAIARKPPVVAVPSEGATQAFVKHANPSQGVTEALLKEAMETFGAVSMVEIDKRKGFAYVDFVDTEGLKKAMAANPISVAQGTVQVMQRKGTALPPEKKPVHQPPNAPSRGGRGGRGGTMGRRGGRGGARGGAQAGPSEPGKAPSTVPTGPSAK</sequence>
<dbReference type="CDD" id="cd00590">
    <property type="entry name" value="RRM_SF"/>
    <property type="match status" value="1"/>
</dbReference>
<reference evidence="8 9" key="1">
    <citation type="submission" date="2016-05" db="EMBL/GenBank/DDBJ databases">
        <title>A degradative enzymes factory behind the ericoid mycorrhizal symbiosis.</title>
        <authorList>
            <consortium name="DOE Joint Genome Institute"/>
            <person name="Martino E."/>
            <person name="Morin E."/>
            <person name="Grelet G."/>
            <person name="Kuo A."/>
            <person name="Kohler A."/>
            <person name="Daghino S."/>
            <person name="Barry K."/>
            <person name="Choi C."/>
            <person name="Cichocki N."/>
            <person name="Clum A."/>
            <person name="Copeland A."/>
            <person name="Hainaut M."/>
            <person name="Haridas S."/>
            <person name="Labutti K."/>
            <person name="Lindquist E."/>
            <person name="Lipzen A."/>
            <person name="Khouja H.-R."/>
            <person name="Murat C."/>
            <person name="Ohm R."/>
            <person name="Olson A."/>
            <person name="Spatafora J."/>
            <person name="Veneault-Fourrey C."/>
            <person name="Henrissat B."/>
            <person name="Grigoriev I."/>
            <person name="Martin F."/>
            <person name="Perotto S."/>
        </authorList>
    </citation>
    <scope>NUCLEOTIDE SEQUENCE [LARGE SCALE GENOMIC DNA]</scope>
    <source>
        <strain evidence="8 9">UAMH 7357</strain>
    </source>
</reference>
<dbReference type="SUPFAM" id="SSF54928">
    <property type="entry name" value="RNA-binding domain, RBD"/>
    <property type="match status" value="2"/>
</dbReference>
<organism evidence="8 9">
    <name type="scientific">Hyaloscypha hepaticicola</name>
    <dbReference type="NCBI Taxonomy" id="2082293"/>
    <lineage>
        <taxon>Eukaryota</taxon>
        <taxon>Fungi</taxon>
        <taxon>Dikarya</taxon>
        <taxon>Ascomycota</taxon>
        <taxon>Pezizomycotina</taxon>
        <taxon>Leotiomycetes</taxon>
        <taxon>Helotiales</taxon>
        <taxon>Hyaloscyphaceae</taxon>
        <taxon>Hyaloscypha</taxon>
    </lineage>
</organism>
<keyword evidence="5" id="KW-0694">RNA-binding</keyword>
<proteinExistence type="inferred from homology"/>
<comment type="similarity">
    <text evidence="2">Belongs to the RENT3 family.</text>
</comment>
<dbReference type="GO" id="GO:0045727">
    <property type="term" value="P:positive regulation of translation"/>
    <property type="evidence" value="ECO:0007669"/>
    <property type="project" value="TreeGrafter"/>
</dbReference>
<feature type="region of interest" description="Disordered" evidence="6">
    <location>
        <begin position="239"/>
        <end position="266"/>
    </location>
</feature>
<dbReference type="InterPro" id="IPR005120">
    <property type="entry name" value="UPF3_dom"/>
</dbReference>
<feature type="compositionally biased region" description="Polar residues" evidence="6">
    <location>
        <begin position="373"/>
        <end position="391"/>
    </location>
</feature>
<evidence type="ECO:0000256" key="5">
    <source>
        <dbReference type="PROSITE-ProRule" id="PRU00176"/>
    </source>
</evidence>
<dbReference type="SMART" id="SM00360">
    <property type="entry name" value="RRM"/>
    <property type="match status" value="1"/>
</dbReference>
<evidence type="ECO:0000256" key="4">
    <source>
        <dbReference type="ARBA" id="ARBA00023242"/>
    </source>
</evidence>
<keyword evidence="3" id="KW-0866">Nonsense-mediated mRNA decay</keyword>
<comment type="subcellular location">
    <subcellularLocation>
        <location evidence="1">Nucleus</location>
    </subcellularLocation>
</comment>
<feature type="region of interest" description="Disordered" evidence="6">
    <location>
        <begin position="337"/>
        <end position="454"/>
    </location>
</feature>
<evidence type="ECO:0000313" key="8">
    <source>
        <dbReference type="EMBL" id="PMD27691.1"/>
    </source>
</evidence>
<feature type="compositionally biased region" description="Low complexity" evidence="6">
    <location>
        <begin position="403"/>
        <end position="421"/>
    </location>
</feature>
<evidence type="ECO:0000259" key="7">
    <source>
        <dbReference type="PROSITE" id="PS50102"/>
    </source>
</evidence>
<evidence type="ECO:0000256" key="6">
    <source>
        <dbReference type="SAM" id="MobiDB-lite"/>
    </source>
</evidence>
<keyword evidence="9" id="KW-1185">Reference proteome</keyword>
<evidence type="ECO:0000313" key="9">
    <source>
        <dbReference type="Proteomes" id="UP000235672"/>
    </source>
</evidence>
<dbReference type="GO" id="GO:0005730">
    <property type="term" value="C:nucleolus"/>
    <property type="evidence" value="ECO:0007669"/>
    <property type="project" value="TreeGrafter"/>
</dbReference>
<dbReference type="Pfam" id="PF03467">
    <property type="entry name" value="Smg4_UPF3"/>
    <property type="match status" value="1"/>
</dbReference>
<dbReference type="STRING" id="1745343.A0A2J6QN45"/>
<dbReference type="Gene3D" id="3.30.70.330">
    <property type="match status" value="2"/>
</dbReference>
<feature type="region of interest" description="Disordered" evidence="6">
    <location>
        <begin position="535"/>
        <end position="603"/>
    </location>
</feature>
<feature type="domain" description="RRM" evidence="7">
    <location>
        <begin position="467"/>
        <end position="533"/>
    </location>
</feature>
<feature type="region of interest" description="Disordered" evidence="6">
    <location>
        <begin position="281"/>
        <end position="314"/>
    </location>
</feature>
<dbReference type="PANTHER" id="PTHR13112:SF0">
    <property type="entry name" value="FI21285P1"/>
    <property type="match status" value="1"/>
</dbReference>
<feature type="compositionally biased region" description="Low complexity" evidence="6">
    <location>
        <begin position="433"/>
        <end position="454"/>
    </location>
</feature>
<dbReference type="InterPro" id="IPR035979">
    <property type="entry name" value="RBD_domain_sf"/>
</dbReference>
<feature type="compositionally biased region" description="Low complexity" evidence="6">
    <location>
        <begin position="284"/>
        <end position="304"/>
    </location>
</feature>
<accession>A0A2J6QN45</accession>
<evidence type="ECO:0000256" key="1">
    <source>
        <dbReference type="ARBA" id="ARBA00004123"/>
    </source>
</evidence>